<evidence type="ECO:0000256" key="2">
    <source>
        <dbReference type="SAM" id="MobiDB-lite"/>
    </source>
</evidence>
<dbReference type="OrthoDB" id="5391053at2759"/>
<dbReference type="EMBL" id="CAJPDT010000098">
    <property type="protein sequence ID" value="CAF9937335.1"/>
    <property type="molecule type" value="Genomic_DNA"/>
</dbReference>
<name>A0A8H3G7M3_9LECA</name>
<dbReference type="Proteomes" id="UP000664534">
    <property type="component" value="Unassembled WGS sequence"/>
</dbReference>
<sequence length="492" mass="56245">MENHVHRFLNKIRPALGLLRNFRGKLPAKDPRDIESGRPGVIHFGSDDDTTNATENTPQLQSTESLGTKQEDAADPSVANTLAGDDRIAYEGVPHTQFTEGPSRFIIAKDGSKDCVALLVNETLIAKLRDLFQEDRDVSALDGPLCHAKMDLKNIEGRVQSARESLETAESEEQVEKDKNIIEQHTSDLLKIRRRKDELEKEQDLLKGKLEFSRSHTQWVLETAMRGADLLGPEKPLPAILLRLRNEELEHTENEVEVPEHVISAHSPAVSATSDHEDVEVTEEQLQCQAAYNDFVDRSQLLHTVQADFDDQRNNYQENLAMFQQKAEAGTTEMSRSDFDRWSVQYGQQLTRALIDAEEAFEQARERAYDLGAIGSNHGQEFYYGAEYEESWPENKIADFIASHDWSFVEDWMDKIPDSTYQADVESVEIDEWDAGEVDVDDSISVIDYEEYRQDIDRYQRICARLEDPCPEARWLGQPDAKPLERRYSLWM</sequence>
<reference evidence="3" key="1">
    <citation type="submission" date="2021-03" db="EMBL/GenBank/DDBJ databases">
        <authorList>
            <person name="Tagirdzhanova G."/>
        </authorList>
    </citation>
    <scope>NUCLEOTIDE SEQUENCE</scope>
</reference>
<feature type="coiled-coil region" evidence="1">
    <location>
        <begin position="152"/>
        <end position="209"/>
    </location>
</feature>
<gene>
    <name evidence="3" type="ORF">IMSHALPRED_011106</name>
</gene>
<comment type="caution">
    <text evidence="3">The sequence shown here is derived from an EMBL/GenBank/DDBJ whole genome shotgun (WGS) entry which is preliminary data.</text>
</comment>
<feature type="compositionally biased region" description="Polar residues" evidence="2">
    <location>
        <begin position="51"/>
        <end position="68"/>
    </location>
</feature>
<evidence type="ECO:0000256" key="1">
    <source>
        <dbReference type="SAM" id="Coils"/>
    </source>
</evidence>
<organism evidence="3 4">
    <name type="scientific">Imshaugia aleurites</name>
    <dbReference type="NCBI Taxonomy" id="172621"/>
    <lineage>
        <taxon>Eukaryota</taxon>
        <taxon>Fungi</taxon>
        <taxon>Dikarya</taxon>
        <taxon>Ascomycota</taxon>
        <taxon>Pezizomycotina</taxon>
        <taxon>Lecanoromycetes</taxon>
        <taxon>OSLEUM clade</taxon>
        <taxon>Lecanoromycetidae</taxon>
        <taxon>Lecanorales</taxon>
        <taxon>Lecanorineae</taxon>
        <taxon>Parmeliaceae</taxon>
        <taxon>Imshaugia</taxon>
    </lineage>
</organism>
<feature type="region of interest" description="Disordered" evidence="2">
    <location>
        <begin position="27"/>
        <end position="75"/>
    </location>
</feature>
<dbReference type="AlphaFoldDB" id="A0A8H3G7M3"/>
<protein>
    <submittedName>
        <fullName evidence="3">Uncharacterized protein</fullName>
    </submittedName>
</protein>
<evidence type="ECO:0000313" key="4">
    <source>
        <dbReference type="Proteomes" id="UP000664534"/>
    </source>
</evidence>
<accession>A0A8H3G7M3</accession>
<evidence type="ECO:0000313" key="3">
    <source>
        <dbReference type="EMBL" id="CAF9937335.1"/>
    </source>
</evidence>
<proteinExistence type="predicted"/>
<keyword evidence="4" id="KW-1185">Reference proteome</keyword>
<feature type="compositionally biased region" description="Basic and acidic residues" evidence="2">
    <location>
        <begin position="27"/>
        <end position="36"/>
    </location>
</feature>
<keyword evidence="1" id="KW-0175">Coiled coil</keyword>